<protein>
    <submittedName>
        <fullName evidence="1">ADP-ribosylglycohydrolase family protein</fullName>
    </submittedName>
</protein>
<dbReference type="Proteomes" id="UP000715781">
    <property type="component" value="Unassembled WGS sequence"/>
</dbReference>
<dbReference type="InterPro" id="IPR036705">
    <property type="entry name" value="Ribosyl_crysJ1_sf"/>
</dbReference>
<evidence type="ECO:0000313" key="1">
    <source>
        <dbReference type="EMBL" id="MBW4563136.1"/>
    </source>
</evidence>
<comment type="caution">
    <text evidence="1">The sequence shown here is derived from an EMBL/GenBank/DDBJ whole genome shotgun (WGS) entry which is preliminary data.</text>
</comment>
<evidence type="ECO:0000313" key="2">
    <source>
        <dbReference type="Proteomes" id="UP000715781"/>
    </source>
</evidence>
<dbReference type="Pfam" id="PF03747">
    <property type="entry name" value="ADP_ribosyl_GH"/>
    <property type="match status" value="1"/>
</dbReference>
<accession>A0A951Q1L8</accession>
<name>A0A951Q1L8_9NOST</name>
<reference evidence="1" key="2">
    <citation type="journal article" date="2022" name="Microbiol. Resour. Announc.">
        <title>Metagenome Sequencing to Explore Phylogenomics of Terrestrial Cyanobacteria.</title>
        <authorList>
            <person name="Ward R.D."/>
            <person name="Stajich J.E."/>
            <person name="Johansen J.R."/>
            <person name="Huntemann M."/>
            <person name="Clum A."/>
            <person name="Foster B."/>
            <person name="Foster B."/>
            <person name="Roux S."/>
            <person name="Palaniappan K."/>
            <person name="Varghese N."/>
            <person name="Mukherjee S."/>
            <person name="Reddy T.B.K."/>
            <person name="Daum C."/>
            <person name="Copeland A."/>
            <person name="Chen I.A."/>
            <person name="Ivanova N.N."/>
            <person name="Kyrpides N.C."/>
            <person name="Shapiro N."/>
            <person name="Eloe-Fadrosh E.A."/>
            <person name="Pietrasiak N."/>
        </authorList>
    </citation>
    <scope>NUCLEOTIDE SEQUENCE</scope>
    <source>
        <strain evidence="1">JT2-VF2</strain>
    </source>
</reference>
<reference evidence="1" key="1">
    <citation type="submission" date="2021-05" db="EMBL/GenBank/DDBJ databases">
        <authorList>
            <person name="Pietrasiak N."/>
            <person name="Ward R."/>
            <person name="Stajich J.E."/>
            <person name="Kurbessoian T."/>
        </authorList>
    </citation>
    <scope>NUCLEOTIDE SEQUENCE</scope>
    <source>
        <strain evidence="1">JT2-VF2</strain>
    </source>
</reference>
<proteinExistence type="predicted"/>
<sequence length="317" mass="34771">MRYPLVSRFQGTLLGALLGERLVFGSDQQAQNGYDVDKIAVLGAESLIALGKLDLDDWRSRQQQASPHLAGTETNSPKIILATLPVALFFHENTIKLRQNLLRVLDIWGDNPVVRDGTLAVGYAIAQSLTEKLHPRTLIAETIAFIGETPTSLPQQLLKVNTLLDQGAGLETAQAELSRQDKLSSAIPMAFYCFLSTLEDYRLSVLRATHGDVWRQDHWHLHSQVISAITGALSGSYNSIAGIPVTWQVLHSQANSPALRLSNFSQMVELAAALAAVWSGVYNFTLHPSKLTKEGCVISDEQTSLCVYGSPRVIRSR</sequence>
<dbReference type="EMBL" id="JAHHHN010000011">
    <property type="protein sequence ID" value="MBW4563136.1"/>
    <property type="molecule type" value="Genomic_DNA"/>
</dbReference>
<dbReference type="Gene3D" id="1.10.4080.10">
    <property type="entry name" value="ADP-ribosylation/Crystallin J1"/>
    <property type="match status" value="1"/>
</dbReference>
<dbReference type="SUPFAM" id="SSF101478">
    <property type="entry name" value="ADP-ribosylglycohydrolase"/>
    <property type="match status" value="1"/>
</dbReference>
<dbReference type="InterPro" id="IPR005502">
    <property type="entry name" value="Ribosyl_crysJ1"/>
</dbReference>
<dbReference type="AlphaFoldDB" id="A0A951Q1L8"/>
<gene>
    <name evidence="1" type="ORF">KME32_18700</name>
</gene>
<organism evidence="1 2">
    <name type="scientific">Mojavia pulchra JT2-VF2</name>
    <dbReference type="NCBI Taxonomy" id="287848"/>
    <lineage>
        <taxon>Bacteria</taxon>
        <taxon>Bacillati</taxon>
        <taxon>Cyanobacteriota</taxon>
        <taxon>Cyanophyceae</taxon>
        <taxon>Nostocales</taxon>
        <taxon>Nostocaceae</taxon>
    </lineage>
</organism>